<dbReference type="NCBIfam" id="NF003588">
    <property type="entry name" value="PRK05254.1-1"/>
    <property type="match status" value="1"/>
</dbReference>
<comment type="function">
    <text evidence="2 8 10">Excises uracil residues from the DNA which can arise as a result of misincorporation of dUMP residues by DNA polymerase or due to deamination of cytosine.</text>
</comment>
<proteinExistence type="inferred from homology"/>
<evidence type="ECO:0000256" key="6">
    <source>
        <dbReference type="ARBA" id="ARBA00022801"/>
    </source>
</evidence>
<dbReference type="HAMAP" id="MF_00148">
    <property type="entry name" value="UDG"/>
    <property type="match status" value="1"/>
</dbReference>
<keyword evidence="6 8" id="KW-0378">Hydrolase</keyword>
<dbReference type="GO" id="GO:0004844">
    <property type="term" value="F:uracil DNA N-glycosylase activity"/>
    <property type="evidence" value="ECO:0007669"/>
    <property type="project" value="UniProtKB-UniRule"/>
</dbReference>
<dbReference type="InterPro" id="IPR005122">
    <property type="entry name" value="Uracil-DNA_glycosylase-like"/>
</dbReference>
<dbReference type="NCBIfam" id="TIGR00628">
    <property type="entry name" value="ung"/>
    <property type="match status" value="1"/>
</dbReference>
<dbReference type="PANTHER" id="PTHR11264">
    <property type="entry name" value="URACIL-DNA GLYCOSYLASE"/>
    <property type="match status" value="1"/>
</dbReference>
<evidence type="ECO:0000256" key="10">
    <source>
        <dbReference type="RuleBase" id="RU003780"/>
    </source>
</evidence>
<comment type="catalytic activity">
    <reaction evidence="1 8 10">
        <text>Hydrolyzes single-stranded DNA or mismatched double-stranded DNA and polynucleotides, releasing free uracil.</text>
        <dbReference type="EC" id="3.2.2.27"/>
    </reaction>
</comment>
<dbReference type="SMART" id="SM00987">
    <property type="entry name" value="UreE_C"/>
    <property type="match status" value="1"/>
</dbReference>
<evidence type="ECO:0000313" key="12">
    <source>
        <dbReference type="EMBL" id="PIP34751.1"/>
    </source>
</evidence>
<dbReference type="Proteomes" id="UP000231408">
    <property type="component" value="Unassembled WGS sequence"/>
</dbReference>
<dbReference type="CDD" id="cd10027">
    <property type="entry name" value="UDG-F1-like"/>
    <property type="match status" value="1"/>
</dbReference>
<dbReference type="EMBL" id="PCSE01000036">
    <property type="protein sequence ID" value="PIP34751.1"/>
    <property type="molecule type" value="Genomic_DNA"/>
</dbReference>
<dbReference type="GO" id="GO:0097510">
    <property type="term" value="P:base-excision repair, AP site formation via deaminated base removal"/>
    <property type="evidence" value="ECO:0007669"/>
    <property type="project" value="TreeGrafter"/>
</dbReference>
<dbReference type="NCBIfam" id="NF003591">
    <property type="entry name" value="PRK05254.1-4"/>
    <property type="match status" value="1"/>
</dbReference>
<sequence>MAKKVNIEPKWAEALHDVFADEQFIELADFVRAEYLSKKIFPKPENVFKAFWLTPFSQVKAVILGQDPYHGDGQAHGLCFSVPSGVPLPPSLQNIYKEIESDLGIKKDFKSGNLESWAQQGVFLLNAILTVVAHNPASHQKKGWENFTDAVIKTISDKRENVVFMLWGNYARSKRNLIDSRKHLILEAPHPSPLSAYAGFFGCKHFSKCNEYLIAHGQKEIAW</sequence>
<dbReference type="AlphaFoldDB" id="A0A2G9ZNS2"/>
<dbReference type="SMART" id="SM00986">
    <property type="entry name" value="UDG"/>
    <property type="match status" value="1"/>
</dbReference>
<dbReference type="GO" id="GO:0005737">
    <property type="term" value="C:cytoplasm"/>
    <property type="evidence" value="ECO:0007669"/>
    <property type="project" value="UniProtKB-SubCell"/>
</dbReference>
<protein>
    <recommendedName>
        <fullName evidence="4 8">Uracil-DNA glycosylase</fullName>
        <shortName evidence="8">UDG</shortName>
        <ecNumber evidence="4 8">3.2.2.27</ecNumber>
    </recommendedName>
</protein>
<dbReference type="PROSITE" id="PS00130">
    <property type="entry name" value="U_DNA_GLYCOSYLASE"/>
    <property type="match status" value="1"/>
</dbReference>
<dbReference type="SUPFAM" id="SSF52141">
    <property type="entry name" value="Uracil-DNA glycosylase-like"/>
    <property type="match status" value="1"/>
</dbReference>
<comment type="similarity">
    <text evidence="3 8 10">Belongs to the uracil-DNA glycosylase (UDG) superfamily. UNG family.</text>
</comment>
<dbReference type="InterPro" id="IPR002043">
    <property type="entry name" value="UDG_fam1"/>
</dbReference>
<feature type="active site" description="Proton acceptor" evidence="8 9">
    <location>
        <position position="67"/>
    </location>
</feature>
<evidence type="ECO:0000256" key="2">
    <source>
        <dbReference type="ARBA" id="ARBA00002631"/>
    </source>
</evidence>
<keyword evidence="8" id="KW-0963">Cytoplasm</keyword>
<name>A0A2G9ZNS2_9BACT</name>
<dbReference type="Pfam" id="PF03167">
    <property type="entry name" value="UDG"/>
    <property type="match status" value="1"/>
</dbReference>
<evidence type="ECO:0000256" key="3">
    <source>
        <dbReference type="ARBA" id="ARBA00008184"/>
    </source>
</evidence>
<evidence type="ECO:0000256" key="7">
    <source>
        <dbReference type="ARBA" id="ARBA00023204"/>
    </source>
</evidence>
<organism evidence="12 13">
    <name type="scientific">Candidatus Falkowbacteria bacterium CG23_combo_of_CG06-09_8_20_14_all_41_10</name>
    <dbReference type="NCBI Taxonomy" id="1974571"/>
    <lineage>
        <taxon>Bacteria</taxon>
        <taxon>Candidatus Falkowiibacteriota</taxon>
    </lineage>
</organism>
<evidence type="ECO:0000256" key="4">
    <source>
        <dbReference type="ARBA" id="ARBA00012030"/>
    </source>
</evidence>
<gene>
    <name evidence="8" type="primary">ung</name>
    <name evidence="12" type="ORF">COX21_01235</name>
</gene>
<keyword evidence="5 8" id="KW-0227">DNA damage</keyword>
<dbReference type="NCBIfam" id="NF003592">
    <property type="entry name" value="PRK05254.1-5"/>
    <property type="match status" value="1"/>
</dbReference>
<accession>A0A2G9ZNS2</accession>
<evidence type="ECO:0000256" key="9">
    <source>
        <dbReference type="PROSITE-ProRule" id="PRU10072"/>
    </source>
</evidence>
<feature type="domain" description="Uracil-DNA glycosylase-like" evidence="11">
    <location>
        <begin position="52"/>
        <end position="213"/>
    </location>
</feature>
<comment type="subcellular location">
    <subcellularLocation>
        <location evidence="8">Cytoplasm</location>
    </subcellularLocation>
</comment>
<dbReference type="NCBIfam" id="NF003589">
    <property type="entry name" value="PRK05254.1-2"/>
    <property type="match status" value="1"/>
</dbReference>
<comment type="caution">
    <text evidence="12">The sequence shown here is derived from an EMBL/GenBank/DDBJ whole genome shotgun (WGS) entry which is preliminary data.</text>
</comment>
<evidence type="ECO:0000256" key="8">
    <source>
        <dbReference type="HAMAP-Rule" id="MF_00148"/>
    </source>
</evidence>
<dbReference type="InterPro" id="IPR036895">
    <property type="entry name" value="Uracil-DNA_glycosylase-like_sf"/>
</dbReference>
<dbReference type="FunFam" id="3.40.470.10:FF:000001">
    <property type="entry name" value="Uracil-DNA glycosylase"/>
    <property type="match status" value="1"/>
</dbReference>
<dbReference type="PANTHER" id="PTHR11264:SF0">
    <property type="entry name" value="URACIL-DNA GLYCOSYLASE"/>
    <property type="match status" value="1"/>
</dbReference>
<dbReference type="InterPro" id="IPR018085">
    <property type="entry name" value="Ura-DNA_Glyclase_AS"/>
</dbReference>
<dbReference type="EC" id="3.2.2.27" evidence="4 8"/>
<dbReference type="Gene3D" id="3.40.470.10">
    <property type="entry name" value="Uracil-DNA glycosylase-like domain"/>
    <property type="match status" value="1"/>
</dbReference>
<evidence type="ECO:0000313" key="13">
    <source>
        <dbReference type="Proteomes" id="UP000231408"/>
    </source>
</evidence>
<evidence type="ECO:0000256" key="5">
    <source>
        <dbReference type="ARBA" id="ARBA00022763"/>
    </source>
</evidence>
<evidence type="ECO:0000256" key="1">
    <source>
        <dbReference type="ARBA" id="ARBA00001400"/>
    </source>
</evidence>
<reference evidence="12 13" key="1">
    <citation type="submission" date="2017-09" db="EMBL/GenBank/DDBJ databases">
        <title>Depth-based differentiation of microbial function through sediment-hosted aquifers and enrichment of novel symbionts in the deep terrestrial subsurface.</title>
        <authorList>
            <person name="Probst A.J."/>
            <person name="Ladd B."/>
            <person name="Jarett J.K."/>
            <person name="Geller-Mcgrath D.E."/>
            <person name="Sieber C.M."/>
            <person name="Emerson J.B."/>
            <person name="Anantharaman K."/>
            <person name="Thomas B.C."/>
            <person name="Malmstrom R."/>
            <person name="Stieglmeier M."/>
            <person name="Klingl A."/>
            <person name="Woyke T."/>
            <person name="Ryan C.M."/>
            <person name="Banfield J.F."/>
        </authorList>
    </citation>
    <scope>NUCLEOTIDE SEQUENCE [LARGE SCALE GENOMIC DNA]</scope>
    <source>
        <strain evidence="12">CG23_combo_of_CG06-09_8_20_14_all_41_10</strain>
    </source>
</reference>
<evidence type="ECO:0000259" key="11">
    <source>
        <dbReference type="SMART" id="SM00986"/>
    </source>
</evidence>
<keyword evidence="7 8" id="KW-0234">DNA repair</keyword>